<sequence>MTEGIFYPPRQRGMVVLGILLTLLAGIFAWGSWNASQAEVGPVFMIQILLTLAVALPLPLIAYRTYALIRANYHLGRDKLIFSWGLRIEEIPLTDIEWVRPATDLTVPLRLPRFRLPGSILGLRRHPDLGTVEFLASDVETLLLVATAKRVFAISPADPRRFARDFQLATELGSLASTPAISTYPSFIVVEAWNSLLARYLWLSGLLLNIGLLAWTSILIPGLESITLGFNATGVPHAPFPPVQLMLLPFISFALFVVGWIAGLYFYRWEEQQILAFIIWASGTLTGILFLVAVLFAITPPT</sequence>
<feature type="transmembrane region" description="Helical" evidence="1">
    <location>
        <begin position="243"/>
        <end position="267"/>
    </location>
</feature>
<feature type="transmembrane region" description="Helical" evidence="1">
    <location>
        <begin position="200"/>
        <end position="223"/>
    </location>
</feature>
<evidence type="ECO:0000256" key="1">
    <source>
        <dbReference type="SAM" id="Phobius"/>
    </source>
</evidence>
<comment type="caution">
    <text evidence="3">The sequence shown here is derived from an EMBL/GenBank/DDBJ whole genome shotgun (WGS) entry which is preliminary data.</text>
</comment>
<proteinExistence type="predicted"/>
<evidence type="ECO:0000313" key="4">
    <source>
        <dbReference type="Proteomes" id="UP000614469"/>
    </source>
</evidence>
<accession>A0A8J6NHD7</accession>
<keyword evidence="1" id="KW-0472">Membrane</keyword>
<protein>
    <recommendedName>
        <fullName evidence="2">Bacterial Pleckstrin homology domain-containing protein</fullName>
    </recommendedName>
</protein>
<gene>
    <name evidence="3" type="ORF">H8E29_02825</name>
</gene>
<evidence type="ECO:0000313" key="3">
    <source>
        <dbReference type="EMBL" id="MBC8334174.1"/>
    </source>
</evidence>
<feature type="domain" description="Bacterial Pleckstrin homology" evidence="2">
    <location>
        <begin position="72"/>
        <end position="165"/>
    </location>
</feature>
<dbReference type="Proteomes" id="UP000614469">
    <property type="component" value="Unassembled WGS sequence"/>
</dbReference>
<dbReference type="EMBL" id="JACNJN010000052">
    <property type="protein sequence ID" value="MBC8334174.1"/>
    <property type="molecule type" value="Genomic_DNA"/>
</dbReference>
<feature type="transmembrane region" description="Helical" evidence="1">
    <location>
        <begin position="43"/>
        <end position="63"/>
    </location>
</feature>
<dbReference type="InterPro" id="IPR027783">
    <property type="entry name" value="Bacterial_PH-related"/>
</dbReference>
<keyword evidence="1" id="KW-0812">Transmembrane</keyword>
<reference evidence="3 4" key="1">
    <citation type="submission" date="2020-08" db="EMBL/GenBank/DDBJ databases">
        <title>Bridging the membrane lipid divide: bacteria of the FCB group superphylum have the potential to synthesize archaeal ether lipids.</title>
        <authorList>
            <person name="Villanueva L."/>
            <person name="Von Meijenfeldt F.A.B."/>
            <person name="Westbye A.B."/>
            <person name="Yadav S."/>
            <person name="Hopmans E.C."/>
            <person name="Dutilh B.E."/>
            <person name="Sinninghe Damste J.S."/>
        </authorList>
    </citation>
    <scope>NUCLEOTIDE SEQUENCE [LARGE SCALE GENOMIC DNA]</scope>
    <source>
        <strain evidence="3">NIOZ-UU36</strain>
    </source>
</reference>
<feature type="transmembrane region" description="Helical" evidence="1">
    <location>
        <begin position="274"/>
        <end position="298"/>
    </location>
</feature>
<evidence type="ECO:0000259" key="2">
    <source>
        <dbReference type="Pfam" id="PF10882"/>
    </source>
</evidence>
<name>A0A8J6NHD7_9CHLR</name>
<keyword evidence="1" id="KW-1133">Transmembrane helix</keyword>
<dbReference type="Pfam" id="PF10882">
    <property type="entry name" value="bPH_5"/>
    <property type="match status" value="1"/>
</dbReference>
<feature type="transmembrane region" description="Helical" evidence="1">
    <location>
        <begin position="12"/>
        <end position="31"/>
    </location>
</feature>
<dbReference type="AlphaFoldDB" id="A0A8J6NHD7"/>
<organism evidence="3 4">
    <name type="scientific">Candidatus Desulfolinea nitratireducens</name>
    <dbReference type="NCBI Taxonomy" id="2841698"/>
    <lineage>
        <taxon>Bacteria</taxon>
        <taxon>Bacillati</taxon>
        <taxon>Chloroflexota</taxon>
        <taxon>Anaerolineae</taxon>
        <taxon>Anaerolineales</taxon>
        <taxon>Anaerolineales incertae sedis</taxon>
        <taxon>Candidatus Desulfolinea</taxon>
    </lineage>
</organism>